<gene>
    <name evidence="1" type="ORF">L2E82_22630</name>
</gene>
<dbReference type="EMBL" id="CM042012">
    <property type="protein sequence ID" value="KAI3751542.1"/>
    <property type="molecule type" value="Genomic_DNA"/>
</dbReference>
<comment type="caution">
    <text evidence="1">The sequence shown here is derived from an EMBL/GenBank/DDBJ whole genome shotgun (WGS) entry which is preliminary data.</text>
</comment>
<proteinExistence type="predicted"/>
<evidence type="ECO:0000313" key="1">
    <source>
        <dbReference type="EMBL" id="KAI3751542.1"/>
    </source>
</evidence>
<reference evidence="2" key="1">
    <citation type="journal article" date="2022" name="Mol. Ecol. Resour.">
        <title>The genomes of chicory, endive, great burdock and yacon provide insights into Asteraceae palaeo-polyploidization history and plant inulin production.</title>
        <authorList>
            <person name="Fan W."/>
            <person name="Wang S."/>
            <person name="Wang H."/>
            <person name="Wang A."/>
            <person name="Jiang F."/>
            <person name="Liu H."/>
            <person name="Zhao H."/>
            <person name="Xu D."/>
            <person name="Zhang Y."/>
        </authorList>
    </citation>
    <scope>NUCLEOTIDE SEQUENCE [LARGE SCALE GENOMIC DNA]</scope>
    <source>
        <strain evidence="2">cv. Punajuju</strain>
    </source>
</reference>
<keyword evidence="2" id="KW-1185">Reference proteome</keyword>
<evidence type="ECO:0000313" key="2">
    <source>
        <dbReference type="Proteomes" id="UP001055811"/>
    </source>
</evidence>
<organism evidence="1 2">
    <name type="scientific">Cichorium intybus</name>
    <name type="common">Chicory</name>
    <dbReference type="NCBI Taxonomy" id="13427"/>
    <lineage>
        <taxon>Eukaryota</taxon>
        <taxon>Viridiplantae</taxon>
        <taxon>Streptophyta</taxon>
        <taxon>Embryophyta</taxon>
        <taxon>Tracheophyta</taxon>
        <taxon>Spermatophyta</taxon>
        <taxon>Magnoliopsida</taxon>
        <taxon>eudicotyledons</taxon>
        <taxon>Gunneridae</taxon>
        <taxon>Pentapetalae</taxon>
        <taxon>asterids</taxon>
        <taxon>campanulids</taxon>
        <taxon>Asterales</taxon>
        <taxon>Asteraceae</taxon>
        <taxon>Cichorioideae</taxon>
        <taxon>Cichorieae</taxon>
        <taxon>Cichoriinae</taxon>
        <taxon>Cichorium</taxon>
    </lineage>
</organism>
<protein>
    <submittedName>
        <fullName evidence="1">Uncharacterized protein</fullName>
    </submittedName>
</protein>
<accession>A0ACB9DZ93</accession>
<dbReference type="Proteomes" id="UP001055811">
    <property type="component" value="Linkage Group LG04"/>
</dbReference>
<name>A0ACB9DZ93_CICIN</name>
<sequence>MFRQPPSVSIQHHHSPSLPVIRIENKGCYNHQTTKTTSTVPPSLLKDDIVFDLNTEKLLKIFMKERRERVCFFTFALSPTSCQNKPFLVLFSDLLSRFITGETSIASTISYLYIAFVYVGSSYGDSQLVKLNLQPDTKGEVLERYDMQSEKGSTGDNKVIISEKKELEEKLAAMSKEASSGITERGAQLTMVSEKQKPVMSLLELRSSIVQSLKWSRL</sequence>
<reference evidence="1 2" key="2">
    <citation type="journal article" date="2022" name="Mol. Ecol. Resour.">
        <title>The genomes of chicory, endive, great burdock and yacon provide insights into Asteraceae paleo-polyploidization history and plant inulin production.</title>
        <authorList>
            <person name="Fan W."/>
            <person name="Wang S."/>
            <person name="Wang H."/>
            <person name="Wang A."/>
            <person name="Jiang F."/>
            <person name="Liu H."/>
            <person name="Zhao H."/>
            <person name="Xu D."/>
            <person name="Zhang Y."/>
        </authorList>
    </citation>
    <scope>NUCLEOTIDE SEQUENCE [LARGE SCALE GENOMIC DNA]</scope>
    <source>
        <strain evidence="2">cv. Punajuju</strain>
        <tissue evidence="1">Leaves</tissue>
    </source>
</reference>